<dbReference type="EMBL" id="UAUU01000011">
    <property type="protein sequence ID" value="SPZ94961.1"/>
    <property type="molecule type" value="Genomic_DNA"/>
</dbReference>
<dbReference type="PROSITE" id="PS51257">
    <property type="entry name" value="PROKAR_LIPOPROTEIN"/>
    <property type="match status" value="1"/>
</dbReference>
<dbReference type="AlphaFoldDB" id="A0A2X2JSQ2"/>
<dbReference type="InterPro" id="IPR038670">
    <property type="entry name" value="HslJ-like_sf"/>
</dbReference>
<dbReference type="GeneID" id="99065358"/>
<evidence type="ECO:0000259" key="1">
    <source>
        <dbReference type="Pfam" id="PF03724"/>
    </source>
</evidence>
<dbReference type="Pfam" id="PF03724">
    <property type="entry name" value="META"/>
    <property type="match status" value="1"/>
</dbReference>
<dbReference type="InterPro" id="IPR005184">
    <property type="entry name" value="DUF306_Meta_HslJ"/>
</dbReference>
<dbReference type="Gene3D" id="2.40.128.270">
    <property type="match status" value="1"/>
</dbReference>
<dbReference type="InterPro" id="IPR053147">
    <property type="entry name" value="Hsp_HslJ-like"/>
</dbReference>
<reference evidence="2 3" key="1">
    <citation type="submission" date="2018-06" db="EMBL/GenBank/DDBJ databases">
        <authorList>
            <consortium name="Pathogen Informatics"/>
            <person name="Doyle S."/>
        </authorList>
    </citation>
    <scope>NUCLEOTIDE SEQUENCE [LARGE SCALE GENOMIC DNA]</scope>
    <source>
        <strain evidence="2 3">NCTC11343</strain>
    </source>
</reference>
<proteinExistence type="predicted"/>
<accession>A0A2X2JSQ2</accession>
<evidence type="ECO:0000313" key="2">
    <source>
        <dbReference type="EMBL" id="SPZ94961.1"/>
    </source>
</evidence>
<name>A0A2X2JSQ2_SPHMU</name>
<evidence type="ECO:0000313" key="3">
    <source>
        <dbReference type="Proteomes" id="UP000251241"/>
    </source>
</evidence>
<feature type="domain" description="DUF306" evidence="1">
    <location>
        <begin position="42"/>
        <end position="149"/>
    </location>
</feature>
<gene>
    <name evidence="2" type="ORF">NCTC11343_05674</name>
</gene>
<dbReference type="PANTHER" id="PTHR35535:SF1">
    <property type="entry name" value="HEAT SHOCK PROTEIN HSLJ"/>
    <property type="match status" value="1"/>
</dbReference>
<dbReference type="Proteomes" id="UP000251241">
    <property type="component" value="Unassembled WGS sequence"/>
</dbReference>
<organism evidence="2 3">
    <name type="scientific">Sphingobacterium multivorum</name>
    <dbReference type="NCBI Taxonomy" id="28454"/>
    <lineage>
        <taxon>Bacteria</taxon>
        <taxon>Pseudomonadati</taxon>
        <taxon>Bacteroidota</taxon>
        <taxon>Sphingobacteriia</taxon>
        <taxon>Sphingobacteriales</taxon>
        <taxon>Sphingobacteriaceae</taxon>
        <taxon>Sphingobacterium</taxon>
    </lineage>
</organism>
<protein>
    <submittedName>
        <fullName evidence="2">META domain</fullName>
    </submittedName>
</protein>
<dbReference type="RefSeq" id="WP_112376427.1">
    <property type="nucleotide sequence ID" value="NZ_CP069793.1"/>
</dbReference>
<sequence>MKKALIILSLGILVIGCNNGQKSTSAKNDSVSQPEEVAQTPDLFGKEWKLIELNNAPIKIDTAFKKEPMITFNKDNNQLNGNGGCNGFGGSFKTEGNDGIEISLTGATMMSCPNLEVETKFLDILKQSKHYSLSGNTLELKDKDQKITAKLEVK</sequence>
<dbReference type="PANTHER" id="PTHR35535">
    <property type="entry name" value="HEAT SHOCK PROTEIN HSLJ"/>
    <property type="match status" value="1"/>
</dbReference>